<dbReference type="AlphaFoldDB" id="A0A6A6EYB4"/>
<reference evidence="1" key="1">
    <citation type="journal article" date="2020" name="Stud. Mycol.">
        <title>101 Dothideomycetes genomes: a test case for predicting lifestyles and emergence of pathogens.</title>
        <authorList>
            <person name="Haridas S."/>
            <person name="Albert R."/>
            <person name="Binder M."/>
            <person name="Bloem J."/>
            <person name="Labutti K."/>
            <person name="Salamov A."/>
            <person name="Andreopoulos B."/>
            <person name="Baker S."/>
            <person name="Barry K."/>
            <person name="Bills G."/>
            <person name="Bluhm B."/>
            <person name="Cannon C."/>
            <person name="Castanera R."/>
            <person name="Culley D."/>
            <person name="Daum C."/>
            <person name="Ezra D."/>
            <person name="Gonzalez J."/>
            <person name="Henrissat B."/>
            <person name="Kuo A."/>
            <person name="Liang C."/>
            <person name="Lipzen A."/>
            <person name="Lutzoni F."/>
            <person name="Magnuson J."/>
            <person name="Mondo S."/>
            <person name="Nolan M."/>
            <person name="Ohm R."/>
            <person name="Pangilinan J."/>
            <person name="Park H.-J."/>
            <person name="Ramirez L."/>
            <person name="Alfaro M."/>
            <person name="Sun H."/>
            <person name="Tritt A."/>
            <person name="Yoshinaga Y."/>
            <person name="Zwiers L.-H."/>
            <person name="Turgeon B."/>
            <person name="Goodwin S."/>
            <person name="Spatafora J."/>
            <person name="Crous P."/>
            <person name="Grigoriev I."/>
        </authorList>
    </citation>
    <scope>NUCLEOTIDE SEQUENCE</scope>
    <source>
        <strain evidence="1">SCOH1-5</strain>
    </source>
</reference>
<gene>
    <name evidence="1" type="ORF">CERZMDRAFT_54010</name>
</gene>
<proteinExistence type="predicted"/>
<sequence length="51" mass="6153">SLEREVVKILYKRIDASALKPYYSTYRNPYFLIKKKTNLGELKKYRLINTI</sequence>
<dbReference type="EMBL" id="ML992825">
    <property type="protein sequence ID" value="KAF2206153.1"/>
    <property type="molecule type" value="Genomic_DNA"/>
</dbReference>
<feature type="non-terminal residue" evidence="1">
    <location>
        <position position="1"/>
    </location>
</feature>
<dbReference type="Proteomes" id="UP000799539">
    <property type="component" value="Unassembled WGS sequence"/>
</dbReference>
<name>A0A6A6EYB4_9PEZI</name>
<keyword evidence="2" id="KW-1185">Reference proteome</keyword>
<accession>A0A6A6EYB4</accession>
<protein>
    <submittedName>
        <fullName evidence="1">Uncharacterized protein</fullName>
    </submittedName>
</protein>
<evidence type="ECO:0000313" key="1">
    <source>
        <dbReference type="EMBL" id="KAF2206153.1"/>
    </source>
</evidence>
<organism evidence="1 2">
    <name type="scientific">Cercospora zeae-maydis SCOH1-5</name>
    <dbReference type="NCBI Taxonomy" id="717836"/>
    <lineage>
        <taxon>Eukaryota</taxon>
        <taxon>Fungi</taxon>
        <taxon>Dikarya</taxon>
        <taxon>Ascomycota</taxon>
        <taxon>Pezizomycotina</taxon>
        <taxon>Dothideomycetes</taxon>
        <taxon>Dothideomycetidae</taxon>
        <taxon>Mycosphaerellales</taxon>
        <taxon>Mycosphaerellaceae</taxon>
        <taxon>Cercospora</taxon>
    </lineage>
</organism>
<evidence type="ECO:0000313" key="2">
    <source>
        <dbReference type="Proteomes" id="UP000799539"/>
    </source>
</evidence>